<proteinExistence type="predicted"/>
<gene>
    <name evidence="2" type="ORF">ELS19_07690</name>
</gene>
<name>A0A482TF87_9EURY</name>
<dbReference type="EMBL" id="RZHH01000002">
    <property type="protein sequence ID" value="RYJ13858.1"/>
    <property type="molecule type" value="Genomic_DNA"/>
</dbReference>
<comment type="caution">
    <text evidence="2">The sequence shown here is derived from an EMBL/GenBank/DDBJ whole genome shotgun (WGS) entry which is preliminary data.</text>
</comment>
<reference evidence="2 3" key="1">
    <citation type="submission" date="2018-12" db="EMBL/GenBank/DDBJ databases">
        <title>Genome analysis provides insights into bioremediation potentialities of Halogeometricum borinquense strain N11.</title>
        <authorList>
            <person name="Najjari A."/>
            <person name="Youssef N."/>
            <person name="Fhoula I."/>
            <person name="Ben Dhia O."/>
            <person name="Mahjoubi M."/>
            <person name="Ouzari H.I."/>
            <person name="Cherif A."/>
        </authorList>
    </citation>
    <scope>NUCLEOTIDE SEQUENCE [LARGE SCALE GENOMIC DNA]</scope>
    <source>
        <strain evidence="2 3">N11</strain>
    </source>
</reference>
<protein>
    <recommendedName>
        <fullName evidence="1">DUF7344 domain-containing protein</fullName>
    </recommendedName>
</protein>
<dbReference type="InterPro" id="IPR055768">
    <property type="entry name" value="DUF7344"/>
</dbReference>
<dbReference type="Proteomes" id="UP000294028">
    <property type="component" value="Unassembled WGS sequence"/>
</dbReference>
<dbReference type="AlphaFoldDB" id="A0A482TF87"/>
<sequence>MNDKIAILADPGRRTVLSCLDDHRGAVDIETLATDVVAAQEGTSREAVTEADRDAALVRLHHVDLPKLDEAGFVEFDHEDGIVRRCRSEMATISPVVSD</sequence>
<evidence type="ECO:0000313" key="3">
    <source>
        <dbReference type="Proteomes" id="UP000294028"/>
    </source>
</evidence>
<dbReference type="RefSeq" id="WP_129784270.1">
    <property type="nucleotide sequence ID" value="NZ_RZHH01000002.1"/>
</dbReference>
<dbReference type="Pfam" id="PF24035">
    <property type="entry name" value="DUF7344"/>
    <property type="match status" value="1"/>
</dbReference>
<evidence type="ECO:0000313" key="2">
    <source>
        <dbReference type="EMBL" id="RYJ13858.1"/>
    </source>
</evidence>
<feature type="domain" description="DUF7344" evidence="1">
    <location>
        <begin position="6"/>
        <end position="84"/>
    </location>
</feature>
<evidence type="ECO:0000259" key="1">
    <source>
        <dbReference type="Pfam" id="PF24035"/>
    </source>
</evidence>
<accession>A0A482TF87</accession>
<organism evidence="2 3">
    <name type="scientific">Halogeometricum borinquense</name>
    <dbReference type="NCBI Taxonomy" id="60847"/>
    <lineage>
        <taxon>Archaea</taxon>
        <taxon>Methanobacteriati</taxon>
        <taxon>Methanobacteriota</taxon>
        <taxon>Stenosarchaea group</taxon>
        <taxon>Halobacteria</taxon>
        <taxon>Halobacteriales</taxon>
        <taxon>Haloferacaceae</taxon>
        <taxon>Halogeometricum</taxon>
    </lineage>
</organism>